<dbReference type="Gene3D" id="2.30.30.40">
    <property type="entry name" value="SH3 Domains"/>
    <property type="match status" value="1"/>
</dbReference>
<sequence>MAEIKQQTKRVPALAWVGLLFCACAAIGSDVPLGAQQDCSVADVSHTGFGEIGQVQAMRAALDKAHQSASQVIEEFERSHARAVRLQRENAALRDEVKSLHAEMSRLRTVEVGAEQSLTVRAQPGGDAIGSLAHGVVVDVIECSDGNARRWCHVSAVTGESSASGWVAEDWLNPLLTTRGRSADWVRNGAQG</sequence>
<dbReference type="InterPro" id="IPR003646">
    <property type="entry name" value="SH3-like_bac-type"/>
</dbReference>
<keyword evidence="1" id="KW-0175">Coiled coil</keyword>
<feature type="signal peptide" evidence="2">
    <location>
        <begin position="1"/>
        <end position="25"/>
    </location>
</feature>
<organism evidence="4 5">
    <name type="scientific">Abyssibacter profundi</name>
    <dbReference type="NCBI Taxonomy" id="2182787"/>
    <lineage>
        <taxon>Bacteria</taxon>
        <taxon>Pseudomonadati</taxon>
        <taxon>Pseudomonadota</taxon>
        <taxon>Gammaproteobacteria</taxon>
        <taxon>Chromatiales</taxon>
        <taxon>Oceanococcaceae</taxon>
        <taxon>Abyssibacter</taxon>
    </lineage>
</organism>
<accession>A0A383XPY1</accession>
<proteinExistence type="predicted"/>
<gene>
    <name evidence="4" type="ORF">DEH80_16400</name>
</gene>
<name>A0A383XPY1_9GAMM</name>
<keyword evidence="2" id="KW-0732">Signal</keyword>
<dbReference type="Proteomes" id="UP000251800">
    <property type="component" value="Unassembled WGS sequence"/>
</dbReference>
<evidence type="ECO:0000256" key="1">
    <source>
        <dbReference type="SAM" id="Coils"/>
    </source>
</evidence>
<protein>
    <recommendedName>
        <fullName evidence="3">SH3b domain-containing protein</fullName>
    </recommendedName>
</protein>
<dbReference type="AlphaFoldDB" id="A0A383XPY1"/>
<dbReference type="RefSeq" id="WP_109721606.1">
    <property type="nucleotide sequence ID" value="NZ_QEQK01000020.1"/>
</dbReference>
<evidence type="ECO:0000259" key="3">
    <source>
        <dbReference type="Pfam" id="PF08239"/>
    </source>
</evidence>
<dbReference type="EMBL" id="QEQK01000020">
    <property type="protein sequence ID" value="PWN54685.1"/>
    <property type="molecule type" value="Genomic_DNA"/>
</dbReference>
<dbReference type="PROSITE" id="PS51257">
    <property type="entry name" value="PROKAR_LIPOPROTEIN"/>
    <property type="match status" value="1"/>
</dbReference>
<feature type="chain" id="PRO_5016632829" description="SH3b domain-containing protein" evidence="2">
    <location>
        <begin position="26"/>
        <end position="192"/>
    </location>
</feature>
<dbReference type="Pfam" id="PF08239">
    <property type="entry name" value="SH3_3"/>
    <property type="match status" value="1"/>
</dbReference>
<keyword evidence="5" id="KW-1185">Reference proteome</keyword>
<comment type="caution">
    <text evidence="4">The sequence shown here is derived from an EMBL/GenBank/DDBJ whole genome shotgun (WGS) entry which is preliminary data.</text>
</comment>
<feature type="coiled-coil region" evidence="1">
    <location>
        <begin position="76"/>
        <end position="110"/>
    </location>
</feature>
<reference evidence="4 5" key="1">
    <citation type="submission" date="2018-05" db="EMBL/GenBank/DDBJ databases">
        <title>Abyssibacter profundi OUC007T gen. nov., sp. nov, a marine bacterium isolated from seawater of the Mariana Trench.</title>
        <authorList>
            <person name="Zhou S."/>
        </authorList>
    </citation>
    <scope>NUCLEOTIDE SEQUENCE [LARGE SCALE GENOMIC DNA]</scope>
    <source>
        <strain evidence="4 5">OUC007</strain>
    </source>
</reference>
<evidence type="ECO:0000313" key="5">
    <source>
        <dbReference type="Proteomes" id="UP000251800"/>
    </source>
</evidence>
<evidence type="ECO:0000256" key="2">
    <source>
        <dbReference type="SAM" id="SignalP"/>
    </source>
</evidence>
<feature type="domain" description="SH3b" evidence="3">
    <location>
        <begin position="117"/>
        <end position="172"/>
    </location>
</feature>
<evidence type="ECO:0000313" key="4">
    <source>
        <dbReference type="EMBL" id="PWN54685.1"/>
    </source>
</evidence>